<dbReference type="GO" id="GO:0000981">
    <property type="term" value="F:DNA-binding transcription factor activity, RNA polymerase II-specific"/>
    <property type="evidence" value="ECO:0007669"/>
    <property type="project" value="InterPro"/>
</dbReference>
<keyword evidence="2" id="KW-0805">Transcription regulation</keyword>
<evidence type="ECO:0000256" key="4">
    <source>
        <dbReference type="ARBA" id="ARBA00023242"/>
    </source>
</evidence>
<keyword evidence="8" id="KW-1185">Reference proteome</keyword>
<dbReference type="GO" id="GO:0000435">
    <property type="term" value="P:positive regulation of transcription from RNA polymerase II promoter by galactose"/>
    <property type="evidence" value="ECO:0007669"/>
    <property type="project" value="TreeGrafter"/>
</dbReference>
<organism evidence="7 8">
    <name type="scientific">Colletotrichum destructivum</name>
    <dbReference type="NCBI Taxonomy" id="34406"/>
    <lineage>
        <taxon>Eukaryota</taxon>
        <taxon>Fungi</taxon>
        <taxon>Dikarya</taxon>
        <taxon>Ascomycota</taxon>
        <taxon>Pezizomycotina</taxon>
        <taxon>Sordariomycetes</taxon>
        <taxon>Hypocreomycetidae</taxon>
        <taxon>Glomerellales</taxon>
        <taxon>Glomerellaceae</taxon>
        <taxon>Colletotrichum</taxon>
        <taxon>Colletotrichum destructivum species complex</taxon>
    </lineage>
</organism>
<evidence type="ECO:0000313" key="7">
    <source>
        <dbReference type="EMBL" id="WQF80898.1"/>
    </source>
</evidence>
<proteinExistence type="predicted"/>
<dbReference type="InterPro" id="IPR036864">
    <property type="entry name" value="Zn2-C6_fun-type_DNA-bd_sf"/>
</dbReference>
<dbReference type="SMART" id="SM00906">
    <property type="entry name" value="Fungal_trans"/>
    <property type="match status" value="1"/>
</dbReference>
<evidence type="ECO:0000256" key="3">
    <source>
        <dbReference type="ARBA" id="ARBA00023163"/>
    </source>
</evidence>
<dbReference type="GO" id="GO:0000978">
    <property type="term" value="F:RNA polymerase II cis-regulatory region sequence-specific DNA binding"/>
    <property type="evidence" value="ECO:0007669"/>
    <property type="project" value="TreeGrafter"/>
</dbReference>
<evidence type="ECO:0000256" key="5">
    <source>
        <dbReference type="SAM" id="MobiDB-lite"/>
    </source>
</evidence>
<dbReference type="GO" id="GO:0005634">
    <property type="term" value="C:nucleus"/>
    <property type="evidence" value="ECO:0007669"/>
    <property type="project" value="TreeGrafter"/>
</dbReference>
<dbReference type="InterPro" id="IPR001138">
    <property type="entry name" value="Zn2Cys6_DnaBD"/>
</dbReference>
<dbReference type="PROSITE" id="PS00463">
    <property type="entry name" value="ZN2_CY6_FUNGAL_1"/>
    <property type="match status" value="1"/>
</dbReference>
<feature type="compositionally biased region" description="Basic and acidic residues" evidence="5">
    <location>
        <begin position="699"/>
        <end position="710"/>
    </location>
</feature>
<feature type="region of interest" description="Disordered" evidence="5">
    <location>
        <begin position="18"/>
        <end position="37"/>
    </location>
</feature>
<name>A0AAX4IBZ8_9PEZI</name>
<keyword evidence="1" id="KW-0479">Metal-binding</keyword>
<dbReference type="Gene3D" id="4.10.240.10">
    <property type="entry name" value="Zn(2)-C6 fungal-type DNA-binding domain"/>
    <property type="match status" value="1"/>
</dbReference>
<dbReference type="CDD" id="cd12148">
    <property type="entry name" value="fungal_TF_MHR"/>
    <property type="match status" value="1"/>
</dbReference>
<accession>A0AAX4IBZ8</accession>
<dbReference type="GO" id="GO:0008270">
    <property type="term" value="F:zinc ion binding"/>
    <property type="evidence" value="ECO:0007669"/>
    <property type="project" value="InterPro"/>
</dbReference>
<dbReference type="RefSeq" id="XP_062778122.1">
    <property type="nucleotide sequence ID" value="XM_062922071.1"/>
</dbReference>
<dbReference type="InterPro" id="IPR051127">
    <property type="entry name" value="Fungal_SecMet_Regulators"/>
</dbReference>
<dbReference type="CDD" id="cd14724">
    <property type="entry name" value="ZIP_Gal4-like_1"/>
    <property type="match status" value="1"/>
</dbReference>
<evidence type="ECO:0000256" key="2">
    <source>
        <dbReference type="ARBA" id="ARBA00023015"/>
    </source>
</evidence>
<dbReference type="SUPFAM" id="SSF57701">
    <property type="entry name" value="Zn2/Cys6 DNA-binding domain"/>
    <property type="match status" value="1"/>
</dbReference>
<gene>
    <name evidence="7" type="ORF">CDEST_05912</name>
</gene>
<dbReference type="GeneID" id="87942415"/>
<dbReference type="Pfam" id="PF00172">
    <property type="entry name" value="Zn_clus"/>
    <property type="match status" value="1"/>
</dbReference>
<feature type="region of interest" description="Disordered" evidence="5">
    <location>
        <begin position="689"/>
        <end position="710"/>
    </location>
</feature>
<evidence type="ECO:0000313" key="8">
    <source>
        <dbReference type="Proteomes" id="UP001322277"/>
    </source>
</evidence>
<dbReference type="EMBL" id="CP137307">
    <property type="protein sequence ID" value="WQF80898.1"/>
    <property type="molecule type" value="Genomic_DNA"/>
</dbReference>
<evidence type="ECO:0000259" key="6">
    <source>
        <dbReference type="PROSITE" id="PS50048"/>
    </source>
</evidence>
<dbReference type="InterPro" id="IPR007219">
    <property type="entry name" value="XnlR_reg_dom"/>
</dbReference>
<protein>
    <recommendedName>
        <fullName evidence="6">Zn(2)-C6 fungal-type domain-containing protein</fullName>
    </recommendedName>
</protein>
<dbReference type="PANTHER" id="PTHR47424">
    <property type="entry name" value="REGULATORY PROTEIN GAL4"/>
    <property type="match status" value="1"/>
</dbReference>
<dbReference type="Proteomes" id="UP001322277">
    <property type="component" value="Chromosome 3"/>
</dbReference>
<feature type="compositionally biased region" description="Pro residues" evidence="5">
    <location>
        <begin position="122"/>
        <end position="134"/>
    </location>
</feature>
<dbReference type="SMART" id="SM00066">
    <property type="entry name" value="GAL4"/>
    <property type="match status" value="1"/>
</dbReference>
<dbReference type="Pfam" id="PF04082">
    <property type="entry name" value="Fungal_trans"/>
    <property type="match status" value="1"/>
</dbReference>
<keyword evidence="4" id="KW-0539">Nucleus</keyword>
<dbReference type="GO" id="GO:0006351">
    <property type="term" value="P:DNA-templated transcription"/>
    <property type="evidence" value="ECO:0007669"/>
    <property type="project" value="InterPro"/>
</dbReference>
<dbReference type="KEGG" id="cdet:87942415"/>
<dbReference type="AlphaFoldDB" id="A0AAX4IBZ8"/>
<dbReference type="PANTHER" id="PTHR47424:SF12">
    <property type="entry name" value="TRANSCRIPTION FACTOR ASQA"/>
    <property type="match status" value="1"/>
</dbReference>
<keyword evidence="3" id="KW-0804">Transcription</keyword>
<feature type="region of interest" description="Disordered" evidence="5">
    <location>
        <begin position="105"/>
        <end position="147"/>
    </location>
</feature>
<dbReference type="PROSITE" id="PS50048">
    <property type="entry name" value="ZN2_CY6_FUNGAL_2"/>
    <property type="match status" value="1"/>
</dbReference>
<feature type="domain" description="Zn(2)-C6 fungal-type" evidence="6">
    <location>
        <begin position="46"/>
        <end position="75"/>
    </location>
</feature>
<reference evidence="8" key="1">
    <citation type="journal article" date="2023" name="bioRxiv">
        <title>Complete genome of the Medicago anthracnose fungus, Colletotrichum destructivum, reveals a mini-chromosome-like region within a core chromosome.</title>
        <authorList>
            <person name="Lapalu N."/>
            <person name="Simon A."/>
            <person name="Lu A."/>
            <person name="Plaumann P.-L."/>
            <person name="Amselem J."/>
            <person name="Pigne S."/>
            <person name="Auger A."/>
            <person name="Koch C."/>
            <person name="Dallery J.-F."/>
            <person name="O'Connell R.J."/>
        </authorList>
    </citation>
    <scope>NUCLEOTIDE SEQUENCE [LARGE SCALE GENOMIC DNA]</scope>
    <source>
        <strain evidence="8">CBS 520.97</strain>
    </source>
</reference>
<sequence length="765" mass="83897">MQVRDIPWAEIESMADLIPSPQFPQSPQPSEVTGLTRRRRRQVSRACDACRLRRIKCDDGSPCFNCKSRSQQCSNTSTTRTCTLSQAHEEIDRLRQRVRELENELQNHRNNPSAVLIGRNPEPLPRTPDSPSTPTPDAEGVGRKRPANLLREGALLRPARSPSSTWFGTSSLYFFIHRLGVFLSTEVEHDQPDHMLLRSGRSAPLGSRSPTFVGDASRLLRPLADQSSQGVYLNSIQEEFFVNLFWQTYHTSVFAIVNEAEFKKAYQALYVDVPPGHARKPSALVDIVVAMCMQYGASTMPSGCQGRIVEDNDSTTAGRWHYRRAQALLAGEMESPTISTLQCHLLSALYVCGASFHNMADSIGGLAVRTAYMLGLHIDPSPTMAEAERQHRRRLWWAVYLLDSKIGMKLGRPFLLHGSYAMPQLPDDQLGTSVLSGSTFAPIASNATWLSFSLHQLNLFRTVRAAHIALYSQDYGLTDDKRMWDDASSLEKAASQLSSHTLALDKWAENVPDALKTNRATQGCPLSTDGTALIFEQYAPLWLQRQRLLLELEYHHMCGNLFRPFISFGSEPSQGSLAEAMAIRSVDHAIALSKITLQALSSTAILDGWHEAFQWQWNAAITLAGFILASPSHPSASSARNALDLTLSVFDTFGASFGTAANAAVVVRMLCEKIDIAASMSRSNASWDASEAASNDVPTGHEDSSAGDGFSDRVVDGSMDSLSTFGGQGFDFLQLAVGVDAWADMGMFGLGDLSLPAGVSTQSNS</sequence>
<dbReference type="CDD" id="cd00067">
    <property type="entry name" value="GAL4"/>
    <property type="match status" value="1"/>
</dbReference>
<evidence type="ECO:0000256" key="1">
    <source>
        <dbReference type="ARBA" id="ARBA00022723"/>
    </source>
</evidence>